<dbReference type="Gene3D" id="1.10.225.10">
    <property type="entry name" value="Saposin-like"/>
    <property type="match status" value="4"/>
</dbReference>
<keyword evidence="2" id="KW-0064">Aspartyl protease</keyword>
<dbReference type="InterPro" id="IPR007856">
    <property type="entry name" value="SapB_1"/>
</dbReference>
<dbReference type="PANTHER" id="PTHR11480">
    <property type="entry name" value="SAPOSIN-RELATED"/>
    <property type="match status" value="1"/>
</dbReference>
<protein>
    <recommendedName>
        <fullName evidence="6">Saposin B-type domain-containing protein</fullName>
    </recommendedName>
</protein>
<feature type="domain" description="Saposin B-type" evidence="6">
    <location>
        <begin position="362"/>
        <end position="441"/>
    </location>
</feature>
<reference evidence="7" key="1">
    <citation type="submission" date="2023-08" db="EMBL/GenBank/DDBJ databases">
        <title>A de novo genome assembly of Solanum verrucosum Schlechtendal, a Mexican diploid species geographically isolated from the other diploid A-genome species in potato relatives.</title>
        <authorList>
            <person name="Hosaka K."/>
        </authorList>
    </citation>
    <scope>NUCLEOTIDE SEQUENCE</scope>
    <source>
        <tissue evidence="7">Young leaves</tissue>
    </source>
</reference>
<keyword evidence="2" id="KW-0378">Hydrolase</keyword>
<dbReference type="SMART" id="SM00741">
    <property type="entry name" value="SapB"/>
    <property type="match status" value="4"/>
</dbReference>
<evidence type="ECO:0000256" key="2">
    <source>
        <dbReference type="ARBA" id="ARBA00022750"/>
    </source>
</evidence>
<evidence type="ECO:0000256" key="3">
    <source>
        <dbReference type="ARBA" id="ARBA00023145"/>
    </source>
</evidence>
<dbReference type="InterPro" id="IPR008139">
    <property type="entry name" value="SaposinB_dom"/>
</dbReference>
<dbReference type="InterPro" id="IPR051428">
    <property type="entry name" value="Sphingo_Act-Surfact_Prot"/>
</dbReference>
<evidence type="ECO:0000256" key="1">
    <source>
        <dbReference type="ARBA" id="ARBA00022670"/>
    </source>
</evidence>
<keyword evidence="4" id="KW-1015">Disulfide bond</keyword>
<evidence type="ECO:0000256" key="5">
    <source>
        <dbReference type="ARBA" id="ARBA00023180"/>
    </source>
</evidence>
<dbReference type="PANTHER" id="PTHR11480:SF76">
    <property type="entry name" value="PROSAPOSIN-LIKE"/>
    <property type="match status" value="1"/>
</dbReference>
<proteinExistence type="predicted"/>
<name>A0AAF0UTJ9_SOLVR</name>
<dbReference type="GO" id="GO:0006508">
    <property type="term" value="P:proteolysis"/>
    <property type="evidence" value="ECO:0007669"/>
    <property type="project" value="UniProtKB-KW"/>
</dbReference>
<sequence length="556" mass="61714">MLFLESRPTVSLGSMDVKVCLFLVLLGVVCCTARELASPDLLIMKTEDVSALWISNLQAQRQLQLLKDVSHSKALFTMCEEYTATALGYLANNKTQTKMLDLLLTTCSKMPVYKHECTAMVDQYVPLFFLEISTIKPDNICQKVDVCQKVVSISQQFSQNGCDLCHQVVRGTLSKMKDPDTESDILQLLLKACGSVEKYANKCKKMVFEYAPVILINAEHFLEKNDVCTILFECPPDVGKDEALPKTQTPLHKCTGSTMLKAYCLGKTILVSLCARTLTVSLGSMDVKVCLFLVLLGAVCCTARELAAPDLLIIETEDVSGVLESKLKYGKHINLGFLAIALWTSNLQAQKQLQPLKDVSNSKGLCTLCEEYTATALDYLSNKQTQAKILEVLLMTCSKMPIYKEECTAMVDQYAHLFFSEISTIKPDDICQKVDLCRKVVSISQQFSPNGCDVCHQVVEEALSKLKDPDTQVNLHAPRLAHQLDILAILLKACGSVEKYANKCKKMVFEYAPVILINAEHFLEKNDVCTIMHACQPAVNKEEALPEMQTSLHSAS</sequence>
<dbReference type="Proteomes" id="UP001234989">
    <property type="component" value="Chromosome 10"/>
</dbReference>
<keyword evidence="3" id="KW-0865">Zymogen</keyword>
<dbReference type="InterPro" id="IPR008138">
    <property type="entry name" value="SapB_2"/>
</dbReference>
<dbReference type="GO" id="GO:0006629">
    <property type="term" value="P:lipid metabolic process"/>
    <property type="evidence" value="ECO:0007669"/>
    <property type="project" value="InterPro"/>
</dbReference>
<evidence type="ECO:0000256" key="4">
    <source>
        <dbReference type="ARBA" id="ARBA00023157"/>
    </source>
</evidence>
<dbReference type="EMBL" id="CP133621">
    <property type="protein sequence ID" value="WMV52182.1"/>
    <property type="molecule type" value="Genomic_DNA"/>
</dbReference>
<evidence type="ECO:0000313" key="7">
    <source>
        <dbReference type="EMBL" id="WMV52182.1"/>
    </source>
</evidence>
<gene>
    <name evidence="7" type="ORF">MTR67_045567</name>
</gene>
<keyword evidence="5" id="KW-0325">Glycoprotein</keyword>
<evidence type="ECO:0000259" key="6">
    <source>
        <dbReference type="PROSITE" id="PS50015"/>
    </source>
</evidence>
<dbReference type="SUPFAM" id="SSF47862">
    <property type="entry name" value="Saposin"/>
    <property type="match status" value="3"/>
</dbReference>
<accession>A0AAF0UTJ9</accession>
<dbReference type="Pfam" id="PF05184">
    <property type="entry name" value="SapB_1"/>
    <property type="match status" value="3"/>
</dbReference>
<dbReference type="InterPro" id="IPR011001">
    <property type="entry name" value="Saposin-like"/>
</dbReference>
<dbReference type="AlphaFoldDB" id="A0AAF0UTJ9"/>
<dbReference type="GO" id="GO:0004190">
    <property type="term" value="F:aspartic-type endopeptidase activity"/>
    <property type="evidence" value="ECO:0007669"/>
    <property type="project" value="UniProtKB-KW"/>
</dbReference>
<feature type="domain" description="Saposin B-type" evidence="6">
    <location>
        <begin position="158"/>
        <end position="238"/>
    </location>
</feature>
<feature type="domain" description="Saposin B-type" evidence="6">
    <location>
        <begin position="448"/>
        <end position="539"/>
    </location>
</feature>
<dbReference type="Pfam" id="PF03489">
    <property type="entry name" value="SapB_2"/>
    <property type="match status" value="4"/>
</dbReference>
<evidence type="ECO:0000313" key="8">
    <source>
        <dbReference type="Proteomes" id="UP001234989"/>
    </source>
</evidence>
<keyword evidence="8" id="KW-1185">Reference proteome</keyword>
<organism evidence="7 8">
    <name type="scientific">Solanum verrucosum</name>
    <dbReference type="NCBI Taxonomy" id="315347"/>
    <lineage>
        <taxon>Eukaryota</taxon>
        <taxon>Viridiplantae</taxon>
        <taxon>Streptophyta</taxon>
        <taxon>Embryophyta</taxon>
        <taxon>Tracheophyta</taxon>
        <taxon>Spermatophyta</taxon>
        <taxon>Magnoliopsida</taxon>
        <taxon>eudicotyledons</taxon>
        <taxon>Gunneridae</taxon>
        <taxon>Pentapetalae</taxon>
        <taxon>asterids</taxon>
        <taxon>lamiids</taxon>
        <taxon>Solanales</taxon>
        <taxon>Solanaceae</taxon>
        <taxon>Solanoideae</taxon>
        <taxon>Solaneae</taxon>
        <taxon>Solanum</taxon>
    </lineage>
</organism>
<keyword evidence="1" id="KW-0645">Protease</keyword>
<feature type="domain" description="Saposin B-type" evidence="6">
    <location>
        <begin position="72"/>
        <end position="151"/>
    </location>
</feature>
<dbReference type="PROSITE" id="PS50015">
    <property type="entry name" value="SAP_B"/>
    <property type="match status" value="4"/>
</dbReference>